<evidence type="ECO:0000256" key="1">
    <source>
        <dbReference type="SAM" id="Phobius"/>
    </source>
</evidence>
<keyword evidence="1" id="KW-0472">Membrane</keyword>
<keyword evidence="1" id="KW-1133">Transmembrane helix</keyword>
<reference evidence="2" key="1">
    <citation type="journal article" date="2021" name="Proc. Natl. Acad. Sci. U.S.A.">
        <title>Three genomes in the algal genus Volvox reveal the fate of a haploid sex-determining region after a transition to homothallism.</title>
        <authorList>
            <person name="Yamamoto K."/>
            <person name="Hamaji T."/>
            <person name="Kawai-Toyooka H."/>
            <person name="Matsuzaki R."/>
            <person name="Takahashi F."/>
            <person name="Nishimura Y."/>
            <person name="Kawachi M."/>
            <person name="Noguchi H."/>
            <person name="Minakuchi Y."/>
            <person name="Umen J.G."/>
            <person name="Toyoda A."/>
            <person name="Nozaki H."/>
        </authorList>
    </citation>
    <scope>NUCLEOTIDE SEQUENCE</scope>
    <source>
        <strain evidence="2">NIES-3780</strain>
    </source>
</reference>
<evidence type="ECO:0000313" key="2">
    <source>
        <dbReference type="EMBL" id="GIL59271.1"/>
    </source>
</evidence>
<dbReference type="Proteomes" id="UP000747399">
    <property type="component" value="Unassembled WGS sequence"/>
</dbReference>
<dbReference type="EMBL" id="BNCO01000034">
    <property type="protein sequence ID" value="GIL59271.1"/>
    <property type="molecule type" value="Genomic_DNA"/>
</dbReference>
<feature type="transmembrane region" description="Helical" evidence="1">
    <location>
        <begin position="62"/>
        <end position="80"/>
    </location>
</feature>
<accession>A0A8J4BDG4</accession>
<keyword evidence="3" id="KW-1185">Reference proteome</keyword>
<organism evidence="2 3">
    <name type="scientific">Volvox africanus</name>
    <dbReference type="NCBI Taxonomy" id="51714"/>
    <lineage>
        <taxon>Eukaryota</taxon>
        <taxon>Viridiplantae</taxon>
        <taxon>Chlorophyta</taxon>
        <taxon>core chlorophytes</taxon>
        <taxon>Chlorophyceae</taxon>
        <taxon>CS clade</taxon>
        <taxon>Chlamydomonadales</taxon>
        <taxon>Volvocaceae</taxon>
        <taxon>Volvox</taxon>
    </lineage>
</organism>
<sequence>MLLLLSMRMETVRSEAVIRVCALVVFGVVSTAAAATFSSVIMEAVARAVAGTVMRDGRPAEAGMAILKILVVVVGLSILCDSGGSGGNLTGGKWSTPPAMDDSMAWFCCLMASC</sequence>
<feature type="transmembrane region" description="Helical" evidence="1">
    <location>
        <begin position="20"/>
        <end position="42"/>
    </location>
</feature>
<proteinExistence type="predicted"/>
<gene>
    <name evidence="2" type="ORF">Vafri_14184</name>
</gene>
<feature type="non-terminal residue" evidence="2">
    <location>
        <position position="114"/>
    </location>
</feature>
<name>A0A8J4BDG4_9CHLO</name>
<protein>
    <submittedName>
        <fullName evidence="2">Uncharacterized protein</fullName>
    </submittedName>
</protein>
<comment type="caution">
    <text evidence="2">The sequence shown here is derived from an EMBL/GenBank/DDBJ whole genome shotgun (WGS) entry which is preliminary data.</text>
</comment>
<keyword evidence="1" id="KW-0812">Transmembrane</keyword>
<dbReference type="AlphaFoldDB" id="A0A8J4BDG4"/>
<evidence type="ECO:0000313" key="3">
    <source>
        <dbReference type="Proteomes" id="UP000747399"/>
    </source>
</evidence>